<evidence type="ECO:0000256" key="16">
    <source>
        <dbReference type="RuleBase" id="RU000696"/>
    </source>
</evidence>
<comment type="pathway">
    <text evidence="2 15">Carbohydrate degradation; glycolysis; pyruvate from D-glyceraldehyde 3-phosphate: step 2/5.</text>
</comment>
<dbReference type="GO" id="GO:0006096">
    <property type="term" value="P:glycolytic process"/>
    <property type="evidence" value="ECO:0007669"/>
    <property type="project" value="UniProtKB-UniPathway"/>
</dbReference>
<dbReference type="UniPathway" id="UPA00109">
    <property type="reaction ID" value="UER00185"/>
</dbReference>
<comment type="catalytic activity">
    <reaction evidence="15">
        <text>(2R)-3-phosphoglycerate + ATP = (2R)-3-phospho-glyceroyl phosphate + ADP</text>
        <dbReference type="Rhea" id="RHEA:14801"/>
        <dbReference type="ChEBI" id="CHEBI:30616"/>
        <dbReference type="ChEBI" id="CHEBI:57604"/>
        <dbReference type="ChEBI" id="CHEBI:58272"/>
        <dbReference type="ChEBI" id="CHEBI:456216"/>
        <dbReference type="EC" id="2.7.2.3"/>
    </reaction>
</comment>
<protein>
    <recommendedName>
        <fullName evidence="5 15">Phosphoglycerate kinase</fullName>
        <ecNumber evidence="5 15">2.7.2.3</ecNumber>
    </recommendedName>
</protein>
<evidence type="ECO:0000256" key="2">
    <source>
        <dbReference type="ARBA" id="ARBA00004838"/>
    </source>
</evidence>
<evidence type="ECO:0000256" key="13">
    <source>
        <dbReference type="PIRSR" id="PIRSR000724-1"/>
    </source>
</evidence>
<evidence type="ECO:0000256" key="5">
    <source>
        <dbReference type="ARBA" id="ARBA00013061"/>
    </source>
</evidence>
<comment type="subunit">
    <text evidence="4 16">Monomer.</text>
</comment>
<proteinExistence type="inferred from homology"/>
<dbReference type="GeneID" id="20802759"/>
<feature type="transmembrane region" description="Helical" evidence="17">
    <location>
        <begin position="456"/>
        <end position="477"/>
    </location>
</feature>
<feature type="binding site" evidence="14">
    <location>
        <begin position="371"/>
        <end position="374"/>
    </location>
    <ligand>
        <name>ATP</name>
        <dbReference type="ChEBI" id="CHEBI:30616"/>
    </ligand>
</feature>
<evidence type="ECO:0000256" key="6">
    <source>
        <dbReference type="ARBA" id="ARBA00022679"/>
    </source>
</evidence>
<keyword evidence="6 15" id="KW-0808">Transferase</keyword>
<evidence type="ECO:0000256" key="4">
    <source>
        <dbReference type="ARBA" id="ARBA00011245"/>
    </source>
</evidence>
<keyword evidence="7" id="KW-0479">Metal-binding</keyword>
<dbReference type="FunFam" id="3.40.50.1260:FF:000031">
    <property type="entry name" value="Phosphoglycerate kinase 1"/>
    <property type="match status" value="1"/>
</dbReference>
<feature type="binding site" evidence="13">
    <location>
        <position position="121"/>
    </location>
    <ligand>
        <name>(2R)-3-phosphoglycerate</name>
        <dbReference type="ChEBI" id="CHEBI:58272"/>
    </ligand>
</feature>
<evidence type="ECO:0000313" key="18">
    <source>
        <dbReference type="EMBL" id="ETV89509.1"/>
    </source>
</evidence>
<dbReference type="GO" id="GO:0043531">
    <property type="term" value="F:ADP binding"/>
    <property type="evidence" value="ECO:0007669"/>
    <property type="project" value="TreeGrafter"/>
</dbReference>
<feature type="binding site" evidence="13">
    <location>
        <begin position="21"/>
        <end position="23"/>
    </location>
    <ligand>
        <name>substrate</name>
    </ligand>
</feature>
<dbReference type="PANTHER" id="PTHR11406:SF0">
    <property type="entry name" value="PHOSPHOGLYCERATE KINASE"/>
    <property type="match status" value="1"/>
</dbReference>
<keyword evidence="10 14" id="KW-0067">ATP-binding</keyword>
<feature type="binding site" evidence="13">
    <location>
        <position position="169"/>
    </location>
    <ligand>
        <name>(2R)-3-phosphoglycerate</name>
        <dbReference type="ChEBI" id="CHEBI:58272"/>
    </ligand>
</feature>
<dbReference type="GO" id="GO:0006094">
    <property type="term" value="P:gluconeogenesis"/>
    <property type="evidence" value="ECO:0007669"/>
    <property type="project" value="TreeGrafter"/>
</dbReference>
<dbReference type="Pfam" id="PF00162">
    <property type="entry name" value="PGK"/>
    <property type="match status" value="1"/>
</dbReference>
<evidence type="ECO:0000256" key="17">
    <source>
        <dbReference type="SAM" id="Phobius"/>
    </source>
</evidence>
<evidence type="ECO:0000256" key="14">
    <source>
        <dbReference type="PIRSR" id="PIRSR000724-2"/>
    </source>
</evidence>
<name>W4HDV9_APHAT</name>
<feature type="binding site" evidence="14">
    <location>
        <position position="218"/>
    </location>
    <ligand>
        <name>ATP</name>
        <dbReference type="ChEBI" id="CHEBI:30616"/>
    </ligand>
</feature>
<dbReference type="CDD" id="cd00318">
    <property type="entry name" value="Phosphoglycerate_kinase"/>
    <property type="match status" value="1"/>
</dbReference>
<dbReference type="InterPro" id="IPR001576">
    <property type="entry name" value="Phosphoglycerate_kinase"/>
</dbReference>
<dbReference type="InterPro" id="IPR036043">
    <property type="entry name" value="Phosphoglycerate_kinase_sf"/>
</dbReference>
<evidence type="ECO:0000256" key="3">
    <source>
        <dbReference type="ARBA" id="ARBA00008982"/>
    </source>
</evidence>
<dbReference type="FunFam" id="3.40.50.1260:FF:000005">
    <property type="entry name" value="Phosphoglycerate kinase"/>
    <property type="match status" value="1"/>
</dbReference>
<evidence type="ECO:0000256" key="9">
    <source>
        <dbReference type="ARBA" id="ARBA00022777"/>
    </source>
</evidence>
<keyword evidence="12" id="KW-0324">Glycolysis</keyword>
<evidence type="ECO:0000256" key="11">
    <source>
        <dbReference type="ARBA" id="ARBA00022842"/>
    </source>
</evidence>
<dbReference type="PRINTS" id="PR00477">
    <property type="entry name" value="PHGLYCKINASE"/>
</dbReference>
<comment type="cofactor">
    <cofactor evidence="1">
        <name>Mg(2+)</name>
        <dbReference type="ChEBI" id="CHEBI:18420"/>
    </cofactor>
</comment>
<dbReference type="InterPro" id="IPR015911">
    <property type="entry name" value="Phosphoglycerate_kinase_CS"/>
</dbReference>
<keyword evidence="11" id="KW-0460">Magnesium</keyword>
<keyword evidence="8" id="KW-0547">Nucleotide-binding</keyword>
<evidence type="ECO:0000256" key="10">
    <source>
        <dbReference type="ARBA" id="ARBA00022840"/>
    </source>
</evidence>
<dbReference type="STRING" id="112090.W4HDV9"/>
<dbReference type="GO" id="GO:0046872">
    <property type="term" value="F:metal ion binding"/>
    <property type="evidence" value="ECO:0007669"/>
    <property type="project" value="UniProtKB-KW"/>
</dbReference>
<evidence type="ECO:0000256" key="7">
    <source>
        <dbReference type="ARBA" id="ARBA00022723"/>
    </source>
</evidence>
<dbReference type="GO" id="GO:0004618">
    <property type="term" value="F:phosphoglycerate kinase activity"/>
    <property type="evidence" value="ECO:0007669"/>
    <property type="project" value="UniProtKB-EC"/>
</dbReference>
<gene>
    <name evidence="18" type="ORF">H257_00763</name>
</gene>
<evidence type="ECO:0000256" key="1">
    <source>
        <dbReference type="ARBA" id="ARBA00001946"/>
    </source>
</evidence>
<keyword evidence="17" id="KW-0472">Membrane</keyword>
<dbReference type="PROSITE" id="PS00111">
    <property type="entry name" value="PGLYCERATE_KINASE"/>
    <property type="match status" value="1"/>
</dbReference>
<keyword evidence="17" id="KW-0812">Transmembrane</keyword>
<dbReference type="PANTHER" id="PTHR11406">
    <property type="entry name" value="PHOSPHOGLYCERATE KINASE"/>
    <property type="match status" value="1"/>
</dbReference>
<dbReference type="GO" id="GO:0005829">
    <property type="term" value="C:cytosol"/>
    <property type="evidence" value="ECO:0007669"/>
    <property type="project" value="TreeGrafter"/>
</dbReference>
<organism evidence="18">
    <name type="scientific">Aphanomyces astaci</name>
    <name type="common">Crayfish plague agent</name>
    <dbReference type="NCBI Taxonomy" id="112090"/>
    <lineage>
        <taxon>Eukaryota</taxon>
        <taxon>Sar</taxon>
        <taxon>Stramenopiles</taxon>
        <taxon>Oomycota</taxon>
        <taxon>Saprolegniomycetes</taxon>
        <taxon>Saprolegniales</taxon>
        <taxon>Verrucalvaceae</taxon>
        <taxon>Aphanomyces</taxon>
    </lineage>
</organism>
<dbReference type="AlphaFoldDB" id="W4HDV9"/>
<dbReference type="RefSeq" id="XP_009821909.1">
    <property type="nucleotide sequence ID" value="XM_009823607.1"/>
</dbReference>
<reference evidence="18" key="1">
    <citation type="submission" date="2013-12" db="EMBL/GenBank/DDBJ databases">
        <title>The Genome Sequence of Aphanomyces astaci APO3.</title>
        <authorList>
            <consortium name="The Broad Institute Genomics Platform"/>
            <person name="Russ C."/>
            <person name="Tyler B."/>
            <person name="van West P."/>
            <person name="Dieguez-Uribeondo J."/>
            <person name="Young S.K."/>
            <person name="Zeng Q."/>
            <person name="Gargeya S."/>
            <person name="Fitzgerald M."/>
            <person name="Abouelleil A."/>
            <person name="Alvarado L."/>
            <person name="Chapman S.B."/>
            <person name="Gainer-Dewar J."/>
            <person name="Goldberg J."/>
            <person name="Griggs A."/>
            <person name="Gujja S."/>
            <person name="Hansen M."/>
            <person name="Howarth C."/>
            <person name="Imamovic A."/>
            <person name="Ireland A."/>
            <person name="Larimer J."/>
            <person name="McCowan C."/>
            <person name="Murphy C."/>
            <person name="Pearson M."/>
            <person name="Poon T.W."/>
            <person name="Priest M."/>
            <person name="Roberts A."/>
            <person name="Saif S."/>
            <person name="Shea T."/>
            <person name="Sykes S."/>
            <person name="Wortman J."/>
            <person name="Nusbaum C."/>
            <person name="Birren B."/>
        </authorList>
    </citation>
    <scope>NUCLEOTIDE SEQUENCE [LARGE SCALE GENOMIC DNA]</scope>
    <source>
        <strain evidence="18">APO3</strain>
    </source>
</reference>
<dbReference type="EC" id="2.7.2.3" evidence="5 15"/>
<dbReference type="HAMAP" id="MF_00145">
    <property type="entry name" value="Phosphoglyc_kinase"/>
    <property type="match status" value="1"/>
</dbReference>
<dbReference type="FunFam" id="3.40.50.1260:FF:000032">
    <property type="entry name" value="Phosphoglycerate kinase"/>
    <property type="match status" value="1"/>
</dbReference>
<dbReference type="InterPro" id="IPR015824">
    <property type="entry name" value="Phosphoglycerate_kinase_N"/>
</dbReference>
<dbReference type="SUPFAM" id="SSF53748">
    <property type="entry name" value="Phosphoglycerate kinase"/>
    <property type="match status" value="1"/>
</dbReference>
<keyword evidence="17" id="KW-1133">Transmembrane helix</keyword>
<comment type="similarity">
    <text evidence="3 15">Belongs to the phosphoglycerate kinase family.</text>
</comment>
<feature type="binding site" evidence="14">
    <location>
        <position position="342"/>
    </location>
    <ligand>
        <name>ATP</name>
        <dbReference type="ChEBI" id="CHEBI:30616"/>
    </ligand>
</feature>
<feature type="binding site" evidence="13">
    <location>
        <begin position="62"/>
        <end position="65"/>
    </location>
    <ligand>
        <name>substrate</name>
    </ligand>
</feature>
<dbReference type="OrthoDB" id="275353at2759"/>
<dbReference type="Gene3D" id="3.40.50.1260">
    <property type="entry name" value="Phosphoglycerate kinase, N-terminal domain"/>
    <property type="match status" value="3"/>
</dbReference>
<sequence length="480" mass="50611">MVKLSLKDVDVQGKRVLMRVDFNVPFDKKTGEISNSQRVDAALPTIQFALDNGAKSVVLMSHLGRPDGSAIAKYSLKPVAELLKKKLNRDIIFLNDSVGAEVEAACQNPANGSVILLENLRFHVEEEGKGKDLDGNKISATKEQVAAFRASLSKLGDVYVNDAFGTAHRAHSSMVGCDLPVKAAGFLMDKELVYFSKALDAPERPFLSILGGAKVADKIQLILNMLDKVDEMIVGGGMAFTFKKVIDQMEIGSSLYDEEGSKIVQNIVAKAQERGVKLHLPVDFVIANKFSSDAETRVVDDSEGIPQGWLGLDVGPKTNAIFAAAVARAKTIVWNGPMGVFEFDAFAQGTKNVMDAVVAATAGGATTIIGGGDTATCCVKYDTEDKVSHVSTGGGASLELLEGKVLPGVAALTDVITTSSLSPISPKNVASIDNKPVAAVPAATRPPSASPAAQDWTPVYVAVAVAASVLAVAVAVFRKK</sequence>
<feature type="binding site" evidence="13">
    <location>
        <position position="38"/>
    </location>
    <ligand>
        <name>(2R)-3-phosphoglycerate</name>
        <dbReference type="ChEBI" id="CHEBI:58272"/>
    </ligand>
</feature>
<dbReference type="GO" id="GO:0005524">
    <property type="term" value="F:ATP binding"/>
    <property type="evidence" value="ECO:0007669"/>
    <property type="project" value="UniProtKB-KW"/>
</dbReference>
<evidence type="ECO:0000256" key="12">
    <source>
        <dbReference type="ARBA" id="ARBA00023152"/>
    </source>
</evidence>
<dbReference type="VEuPathDB" id="FungiDB:H257_00763"/>
<keyword evidence="9 15" id="KW-0418">Kinase</keyword>
<dbReference type="PIRSF" id="PIRSF000724">
    <property type="entry name" value="Pgk"/>
    <property type="match status" value="1"/>
</dbReference>
<evidence type="ECO:0000256" key="15">
    <source>
        <dbReference type="RuleBase" id="RU000532"/>
    </source>
</evidence>
<dbReference type="EMBL" id="KI913114">
    <property type="protein sequence ID" value="ETV89509.1"/>
    <property type="molecule type" value="Genomic_DNA"/>
</dbReference>
<accession>W4HDV9</accession>
<evidence type="ECO:0000256" key="8">
    <source>
        <dbReference type="ARBA" id="ARBA00022741"/>
    </source>
</evidence>